<evidence type="ECO:0000259" key="2">
    <source>
        <dbReference type="Pfam" id="PF13020"/>
    </source>
</evidence>
<gene>
    <name evidence="3" type="ORF">CTM94_19555</name>
</gene>
<evidence type="ECO:0000313" key="3">
    <source>
        <dbReference type="EMBL" id="PSV78208.1"/>
    </source>
</evidence>
<comment type="caution">
    <text evidence="3">The sequence shown here is derived from an EMBL/GenBank/DDBJ whole genome shotgun (WGS) entry which is preliminary data.</text>
</comment>
<evidence type="ECO:0008006" key="5">
    <source>
        <dbReference type="Google" id="ProtNLM"/>
    </source>
</evidence>
<dbReference type="Pfam" id="PF12102">
    <property type="entry name" value="MrcB_N"/>
    <property type="match status" value="1"/>
</dbReference>
<feature type="domain" description="Protein NO VEIN C-terminal" evidence="2">
    <location>
        <begin position="192"/>
        <end position="270"/>
    </location>
</feature>
<name>A0ABX5GAZ8_PHOLE</name>
<protein>
    <recommendedName>
        <fullName evidence="5">Protein NO VEIN C-terminal domain-containing protein</fullName>
    </recommendedName>
</protein>
<dbReference type="InterPro" id="IPR024975">
    <property type="entry name" value="NOV_C"/>
</dbReference>
<feature type="domain" description="Type IV methyl-directed restriction enzyme EcoKMcrB subunit DNA-binding" evidence="1">
    <location>
        <begin position="5"/>
        <end position="138"/>
    </location>
</feature>
<sequence>MEQEYTDISFEGKDGVGRKTDVPWSRFYSKSRSKSATQGWYVVYLFPTHGNGIYVCLAHGSSRLENGSFVPRSNDELKQLTDWGSAVIASSIKSRPDIVKSINLESKLKLAQSYEKSVIAAKYYDLTNLPSLEELTQDACLFAGLLGQLYFGEDMGRAPDQEDIVVSDVKSASHGKGVGQGFKLTGPERKAIELRAMQVAQEHLITLGYEVEDVSNKESYDFKATKKGSSIPVEVKGTTSSIGTVVLTRNEVELHMQSYPNNMLIVVSDINLHRSTTTPIATGGNLRQYFPWKIDDSLLKVISYEYNLI</sequence>
<accession>A0ABX5GAZ8</accession>
<evidence type="ECO:0000313" key="4">
    <source>
        <dbReference type="Proteomes" id="UP000241566"/>
    </source>
</evidence>
<dbReference type="Gene3D" id="3.30.920.90">
    <property type="match status" value="1"/>
</dbReference>
<keyword evidence="4" id="KW-1185">Reference proteome</keyword>
<dbReference type="EMBL" id="PYOI01000046">
    <property type="protein sequence ID" value="PSV78208.1"/>
    <property type="molecule type" value="Genomic_DNA"/>
</dbReference>
<evidence type="ECO:0000259" key="1">
    <source>
        <dbReference type="Pfam" id="PF12102"/>
    </source>
</evidence>
<dbReference type="Proteomes" id="UP000241566">
    <property type="component" value="Unassembled WGS sequence"/>
</dbReference>
<proteinExistence type="predicted"/>
<reference evidence="3 4" key="1">
    <citation type="submission" date="2018-01" db="EMBL/GenBank/DDBJ databases">
        <title>Whole genome sequencing of Histamine producing bacteria.</title>
        <authorList>
            <person name="Butler K."/>
        </authorList>
    </citation>
    <scope>NUCLEOTIDE SEQUENCE [LARGE SCALE GENOMIC DNA]</scope>
    <source>
        <strain evidence="3 4">ATCC 25521</strain>
    </source>
</reference>
<dbReference type="Pfam" id="PF13020">
    <property type="entry name" value="NOV_C"/>
    <property type="match status" value="1"/>
</dbReference>
<dbReference type="InterPro" id="IPR021961">
    <property type="entry name" value="McrB_DNA-bd"/>
</dbReference>
<organism evidence="3 4">
    <name type="scientific">Photobacterium leiognathi</name>
    <dbReference type="NCBI Taxonomy" id="553611"/>
    <lineage>
        <taxon>Bacteria</taxon>
        <taxon>Pseudomonadati</taxon>
        <taxon>Pseudomonadota</taxon>
        <taxon>Gammaproteobacteria</taxon>
        <taxon>Vibrionales</taxon>
        <taxon>Vibrionaceae</taxon>
        <taxon>Photobacterium</taxon>
    </lineage>
</organism>